<comment type="similarity">
    <text evidence="2 9">Belongs to the ABC-2 integral membrane protein family.</text>
</comment>
<dbReference type="GeneID" id="99984988"/>
<accession>A0A1I0MC92</accession>
<sequence length="273" mass="31032">MEKWINHTDTGFRFMKPPVLWKSRGILLHLIRRDMLVTYKQTILGVFWTVLKPLAMAMVIVFVFGRLGSFPDYGLPYILIALPALSFWEFFSNSINRGSICLIDDRGLITRISFPRIILPLNASLRNTLGLIINLAVTVGFMLYYEVSITLNLLLLPVVYIFTFLLNFGINLWLSTVNVFYRDVMTLVPFILRAGLFISPVAFTLQSVPPNLQKLYCLNPLVGLIESARFCFLGKEFLPDFQCLLISGASLLALLLSGLYLFGKCERKFADVI</sequence>
<dbReference type="GO" id="GO:0043190">
    <property type="term" value="C:ATP-binding cassette (ABC) transporter complex"/>
    <property type="evidence" value="ECO:0007669"/>
    <property type="project" value="InterPro"/>
</dbReference>
<proteinExistence type="inferred from homology"/>
<reference evidence="12" key="1">
    <citation type="submission" date="2016-10" db="EMBL/GenBank/DDBJ databases">
        <authorList>
            <person name="Varghese N."/>
            <person name="Submissions S."/>
        </authorList>
    </citation>
    <scope>NUCLEOTIDE SEQUENCE [LARGE SCALE GENOMIC DNA]</scope>
    <source>
        <strain evidence="12">CGMCC 1.12402</strain>
    </source>
</reference>
<keyword evidence="3 9" id="KW-0813">Transport</keyword>
<feature type="transmembrane region" description="Helical" evidence="9">
    <location>
        <begin position="151"/>
        <end position="174"/>
    </location>
</feature>
<evidence type="ECO:0000313" key="11">
    <source>
        <dbReference type="EMBL" id="SEV85336.1"/>
    </source>
</evidence>
<evidence type="ECO:0000256" key="7">
    <source>
        <dbReference type="ARBA" id="ARBA00022989"/>
    </source>
</evidence>
<evidence type="ECO:0000256" key="8">
    <source>
        <dbReference type="ARBA" id="ARBA00023136"/>
    </source>
</evidence>
<protein>
    <recommendedName>
        <fullName evidence="9">Transport permease protein</fullName>
    </recommendedName>
</protein>
<feature type="domain" description="ABC transmembrane type-2" evidence="10">
    <location>
        <begin position="44"/>
        <end position="265"/>
    </location>
</feature>
<dbReference type="Proteomes" id="UP000199437">
    <property type="component" value="Unassembled WGS sequence"/>
</dbReference>
<feature type="transmembrane region" description="Helical" evidence="9">
    <location>
        <begin position="73"/>
        <end position="91"/>
    </location>
</feature>
<dbReference type="GO" id="GO:0015920">
    <property type="term" value="P:lipopolysaccharide transport"/>
    <property type="evidence" value="ECO:0007669"/>
    <property type="project" value="TreeGrafter"/>
</dbReference>
<dbReference type="PANTHER" id="PTHR30413">
    <property type="entry name" value="INNER MEMBRANE TRANSPORT PERMEASE"/>
    <property type="match status" value="1"/>
</dbReference>
<dbReference type="RefSeq" id="WP_090256552.1">
    <property type="nucleotide sequence ID" value="NZ_FOIR01000001.1"/>
</dbReference>
<dbReference type="EMBL" id="FOIR01000001">
    <property type="protein sequence ID" value="SEV85336.1"/>
    <property type="molecule type" value="Genomic_DNA"/>
</dbReference>
<dbReference type="InterPro" id="IPR047817">
    <property type="entry name" value="ABC2_TM_bact-type"/>
</dbReference>
<name>A0A1I0MC92_9BACT</name>
<dbReference type="Pfam" id="PF01061">
    <property type="entry name" value="ABC2_membrane"/>
    <property type="match status" value="1"/>
</dbReference>
<keyword evidence="4 9" id="KW-1003">Cell membrane</keyword>
<dbReference type="OrthoDB" id="9786910at2"/>
<keyword evidence="12" id="KW-1185">Reference proteome</keyword>
<dbReference type="STRING" id="1267423.SAMN05216290_0224"/>
<keyword evidence="5" id="KW-0997">Cell inner membrane</keyword>
<feature type="transmembrane region" description="Helical" evidence="9">
    <location>
        <begin position="244"/>
        <end position="263"/>
    </location>
</feature>
<keyword evidence="6 9" id="KW-0812">Transmembrane</keyword>
<evidence type="ECO:0000313" key="12">
    <source>
        <dbReference type="Proteomes" id="UP000199437"/>
    </source>
</evidence>
<feature type="transmembrane region" description="Helical" evidence="9">
    <location>
        <begin position="125"/>
        <end position="145"/>
    </location>
</feature>
<evidence type="ECO:0000256" key="9">
    <source>
        <dbReference type="RuleBase" id="RU361157"/>
    </source>
</evidence>
<dbReference type="PRINTS" id="PR00164">
    <property type="entry name" value="ABC2TRNSPORT"/>
</dbReference>
<keyword evidence="7 9" id="KW-1133">Transmembrane helix</keyword>
<evidence type="ECO:0000259" key="10">
    <source>
        <dbReference type="PROSITE" id="PS51012"/>
    </source>
</evidence>
<comment type="subcellular location">
    <subcellularLocation>
        <location evidence="1">Cell inner membrane</location>
        <topology evidence="1">Multi-pass membrane protein</topology>
    </subcellularLocation>
    <subcellularLocation>
        <location evidence="9">Cell membrane</location>
        <topology evidence="9">Multi-pass membrane protein</topology>
    </subcellularLocation>
</comment>
<evidence type="ECO:0000256" key="5">
    <source>
        <dbReference type="ARBA" id="ARBA00022519"/>
    </source>
</evidence>
<organism evidence="11 12">
    <name type="scientific">Roseivirga pacifica</name>
    <dbReference type="NCBI Taxonomy" id="1267423"/>
    <lineage>
        <taxon>Bacteria</taxon>
        <taxon>Pseudomonadati</taxon>
        <taxon>Bacteroidota</taxon>
        <taxon>Cytophagia</taxon>
        <taxon>Cytophagales</taxon>
        <taxon>Roseivirgaceae</taxon>
        <taxon>Roseivirga</taxon>
    </lineage>
</organism>
<dbReference type="InterPro" id="IPR000412">
    <property type="entry name" value="ABC_2_transport"/>
</dbReference>
<evidence type="ECO:0000256" key="1">
    <source>
        <dbReference type="ARBA" id="ARBA00004429"/>
    </source>
</evidence>
<keyword evidence="8 9" id="KW-0472">Membrane</keyword>
<evidence type="ECO:0000256" key="6">
    <source>
        <dbReference type="ARBA" id="ARBA00022692"/>
    </source>
</evidence>
<dbReference type="PROSITE" id="PS51012">
    <property type="entry name" value="ABC_TM2"/>
    <property type="match status" value="1"/>
</dbReference>
<feature type="transmembrane region" description="Helical" evidence="9">
    <location>
        <begin position="42"/>
        <end position="67"/>
    </location>
</feature>
<dbReference type="InterPro" id="IPR013525">
    <property type="entry name" value="ABC2_TM"/>
</dbReference>
<gene>
    <name evidence="11" type="ORF">SAMN05216290_0224</name>
</gene>
<feature type="transmembrane region" description="Helical" evidence="9">
    <location>
        <begin position="186"/>
        <end position="205"/>
    </location>
</feature>
<evidence type="ECO:0000256" key="3">
    <source>
        <dbReference type="ARBA" id="ARBA00022448"/>
    </source>
</evidence>
<dbReference type="AlphaFoldDB" id="A0A1I0MC92"/>
<evidence type="ECO:0000256" key="2">
    <source>
        <dbReference type="ARBA" id="ARBA00007783"/>
    </source>
</evidence>
<evidence type="ECO:0000256" key="4">
    <source>
        <dbReference type="ARBA" id="ARBA00022475"/>
    </source>
</evidence>
<dbReference type="PANTHER" id="PTHR30413:SF8">
    <property type="entry name" value="TRANSPORT PERMEASE PROTEIN"/>
    <property type="match status" value="1"/>
</dbReference>
<dbReference type="GO" id="GO:0140359">
    <property type="term" value="F:ABC-type transporter activity"/>
    <property type="evidence" value="ECO:0007669"/>
    <property type="project" value="InterPro"/>
</dbReference>